<dbReference type="AlphaFoldDB" id="A0A7W9TK87"/>
<organism evidence="5 6">
    <name type="scientific">Streptomyces paradoxus</name>
    <dbReference type="NCBI Taxonomy" id="66375"/>
    <lineage>
        <taxon>Bacteria</taxon>
        <taxon>Bacillati</taxon>
        <taxon>Actinomycetota</taxon>
        <taxon>Actinomycetes</taxon>
        <taxon>Kitasatosporales</taxon>
        <taxon>Streptomycetaceae</taxon>
        <taxon>Streptomyces</taxon>
    </lineage>
</organism>
<proteinExistence type="predicted"/>
<comment type="caution">
    <text evidence="5">The sequence shown here is derived from an EMBL/GenBank/DDBJ whole genome shotgun (WGS) entry which is preliminary data.</text>
</comment>
<keyword evidence="3" id="KW-0812">Transmembrane</keyword>
<gene>
    <name evidence="5" type="ORF">HNR57_007627</name>
</gene>
<evidence type="ECO:0000259" key="4">
    <source>
        <dbReference type="Pfam" id="PF11611"/>
    </source>
</evidence>
<dbReference type="EMBL" id="JACHGV010000020">
    <property type="protein sequence ID" value="MBB6081676.1"/>
    <property type="molecule type" value="Genomic_DNA"/>
</dbReference>
<protein>
    <recommendedName>
        <fullName evidence="4">DUF4352 domain-containing protein</fullName>
    </recommendedName>
</protein>
<dbReference type="RefSeq" id="WP_184567632.1">
    <property type="nucleotide sequence ID" value="NZ_BAAARS010000027.1"/>
</dbReference>
<feature type="transmembrane region" description="Helical" evidence="3">
    <location>
        <begin position="55"/>
        <end position="79"/>
    </location>
</feature>
<dbReference type="Gene3D" id="2.60.40.1240">
    <property type="match status" value="1"/>
</dbReference>
<dbReference type="Proteomes" id="UP000591537">
    <property type="component" value="Unassembled WGS sequence"/>
</dbReference>
<feature type="region of interest" description="Disordered" evidence="2">
    <location>
        <begin position="88"/>
        <end position="113"/>
    </location>
</feature>
<feature type="domain" description="DUF4352" evidence="4">
    <location>
        <begin position="147"/>
        <end position="233"/>
    </location>
</feature>
<name>A0A7W9TK87_9ACTN</name>
<keyword evidence="6" id="KW-1185">Reference proteome</keyword>
<evidence type="ECO:0000256" key="2">
    <source>
        <dbReference type="SAM" id="MobiDB-lite"/>
    </source>
</evidence>
<sequence>MGIAALILGIIGLISGIIPILFWMAGILGIVALVLGIIGARRAKQGYATNRRMSIAGAILGGLAIVMSIIGIVIIANVFDDVSKEISPTKTTAPTTPAPSTATSPGTTAPTSGALQFNTAQRYQDGLQVQVSAPRPFTPSDSAAGYTPGDKAVAVDVTVTNGSGKRVDLDLLSIQAKDADGRSAETIFDSAKGINGVTGTLLPGKKSVATYAFDLPKNASSSLDVEVSPGFNYESAVWSGSSS</sequence>
<keyword evidence="3" id="KW-0472">Membrane</keyword>
<dbReference type="InterPro" id="IPR029050">
    <property type="entry name" value="Immunoprotect_excell_Ig-like"/>
</dbReference>
<evidence type="ECO:0000313" key="6">
    <source>
        <dbReference type="Proteomes" id="UP000591537"/>
    </source>
</evidence>
<dbReference type="Pfam" id="PF11611">
    <property type="entry name" value="DUF4352"/>
    <property type="match status" value="1"/>
</dbReference>
<evidence type="ECO:0000256" key="3">
    <source>
        <dbReference type="SAM" id="Phobius"/>
    </source>
</evidence>
<evidence type="ECO:0000256" key="1">
    <source>
        <dbReference type="ARBA" id="ARBA00022729"/>
    </source>
</evidence>
<dbReference type="InterPro" id="IPR029051">
    <property type="entry name" value="DUF4352"/>
</dbReference>
<evidence type="ECO:0000313" key="5">
    <source>
        <dbReference type="EMBL" id="MBB6081676.1"/>
    </source>
</evidence>
<keyword evidence="3" id="KW-1133">Transmembrane helix</keyword>
<feature type="transmembrane region" description="Helical" evidence="3">
    <location>
        <begin position="6"/>
        <end position="35"/>
    </location>
</feature>
<keyword evidence="1" id="KW-0732">Signal</keyword>
<reference evidence="5 6" key="1">
    <citation type="submission" date="2020-08" db="EMBL/GenBank/DDBJ databases">
        <title>Genomic Encyclopedia of Type Strains, Phase IV (KMG-IV): sequencing the most valuable type-strain genomes for metagenomic binning, comparative biology and taxonomic classification.</title>
        <authorList>
            <person name="Goeker M."/>
        </authorList>
    </citation>
    <scope>NUCLEOTIDE SEQUENCE [LARGE SCALE GENOMIC DNA]</scope>
    <source>
        <strain evidence="5 6">DSM 43350</strain>
    </source>
</reference>
<accession>A0A7W9TK87</accession>